<feature type="transmembrane region" description="Helical" evidence="1">
    <location>
        <begin position="56"/>
        <end position="75"/>
    </location>
</feature>
<evidence type="ECO:0000313" key="2">
    <source>
        <dbReference type="EMBL" id="PQP23514.1"/>
    </source>
</evidence>
<reference evidence="3" key="1">
    <citation type="submission" date="2018-02" db="EMBL/GenBank/DDBJ databases">
        <title>Draft genome sequencing of Rhodococcus opacus KU647198.</title>
        <authorList>
            <person name="Zheng B.-X."/>
        </authorList>
    </citation>
    <scope>NUCLEOTIDE SEQUENCE [LARGE SCALE GENOMIC DNA]</scope>
    <source>
        <strain evidence="3">04-OD7</strain>
    </source>
</reference>
<organism evidence="2 3">
    <name type="scientific">Rhodococcus opacus</name>
    <name type="common">Nocardia opaca</name>
    <dbReference type="NCBI Taxonomy" id="37919"/>
    <lineage>
        <taxon>Bacteria</taxon>
        <taxon>Bacillati</taxon>
        <taxon>Actinomycetota</taxon>
        <taxon>Actinomycetes</taxon>
        <taxon>Mycobacteriales</taxon>
        <taxon>Nocardiaceae</taxon>
        <taxon>Rhodococcus</taxon>
    </lineage>
</organism>
<proteinExistence type="predicted"/>
<protein>
    <submittedName>
        <fullName evidence="2">Uncharacterized protein</fullName>
    </submittedName>
</protein>
<keyword evidence="1" id="KW-0812">Transmembrane</keyword>
<dbReference type="Proteomes" id="UP000239290">
    <property type="component" value="Unassembled WGS sequence"/>
</dbReference>
<comment type="caution">
    <text evidence="2">The sequence shown here is derived from an EMBL/GenBank/DDBJ whole genome shotgun (WGS) entry which is preliminary data.</text>
</comment>
<feature type="transmembrane region" description="Helical" evidence="1">
    <location>
        <begin position="29"/>
        <end position="50"/>
    </location>
</feature>
<accession>A0A2S8J8X7</accession>
<sequence>MSRRRLEHCARTGRRLPWLRSAPDRPRRFDLIAAAGTSATVSGAALLGHLVQHQGWALLAAGAVLIFVSTGAGLVHNARIHAL</sequence>
<name>A0A2S8J8X7_RHOOP</name>
<dbReference type="EMBL" id="PUIO01000020">
    <property type="protein sequence ID" value="PQP23514.1"/>
    <property type="molecule type" value="Genomic_DNA"/>
</dbReference>
<dbReference type="AlphaFoldDB" id="A0A2S8J8X7"/>
<gene>
    <name evidence="2" type="ORF">C5613_18375</name>
</gene>
<keyword evidence="1" id="KW-0472">Membrane</keyword>
<keyword evidence="1" id="KW-1133">Transmembrane helix</keyword>
<evidence type="ECO:0000313" key="3">
    <source>
        <dbReference type="Proteomes" id="UP000239290"/>
    </source>
</evidence>
<evidence type="ECO:0000256" key="1">
    <source>
        <dbReference type="SAM" id="Phobius"/>
    </source>
</evidence>